<name>A0ABT7T4F2_9MICO</name>
<gene>
    <name evidence="2" type="ORF">QUG92_05005</name>
</gene>
<keyword evidence="3" id="KW-1185">Reference proteome</keyword>
<evidence type="ECO:0000313" key="2">
    <source>
        <dbReference type="EMBL" id="MDM7884456.1"/>
    </source>
</evidence>
<protein>
    <submittedName>
        <fullName evidence="2">Uncharacterized protein</fullName>
    </submittedName>
</protein>
<dbReference type="EMBL" id="JAUCML010000003">
    <property type="protein sequence ID" value="MDM7884456.1"/>
    <property type="molecule type" value="Genomic_DNA"/>
</dbReference>
<organism evidence="2 3">
    <name type="scientific">Curtobacterium citri</name>
    <dbReference type="NCBI Taxonomy" id="3055139"/>
    <lineage>
        <taxon>Bacteria</taxon>
        <taxon>Bacillati</taxon>
        <taxon>Actinomycetota</taxon>
        <taxon>Actinomycetes</taxon>
        <taxon>Micrococcales</taxon>
        <taxon>Microbacteriaceae</taxon>
        <taxon>Curtobacterium</taxon>
    </lineage>
</organism>
<reference evidence="2 3" key="1">
    <citation type="submission" date="2023-06" db="EMBL/GenBank/DDBJ databases">
        <authorList>
            <person name="Feng G."/>
            <person name="Li J."/>
            <person name="Zhu H."/>
        </authorList>
    </citation>
    <scope>NUCLEOTIDE SEQUENCE [LARGE SCALE GENOMIC DNA]</scope>
    <source>
        <strain evidence="2 3">RHCKG23</strain>
    </source>
</reference>
<feature type="region of interest" description="Disordered" evidence="1">
    <location>
        <begin position="1"/>
        <end position="27"/>
    </location>
</feature>
<feature type="compositionally biased region" description="Basic and acidic residues" evidence="1">
    <location>
        <begin position="109"/>
        <end position="118"/>
    </location>
</feature>
<accession>A0ABT7T4F2</accession>
<feature type="compositionally biased region" description="Basic and acidic residues" evidence="1">
    <location>
        <begin position="53"/>
        <end position="71"/>
    </location>
</feature>
<dbReference type="Proteomes" id="UP001237823">
    <property type="component" value="Unassembled WGS sequence"/>
</dbReference>
<evidence type="ECO:0000256" key="1">
    <source>
        <dbReference type="SAM" id="MobiDB-lite"/>
    </source>
</evidence>
<sequence length="159" mass="17314">MEESALDREGLVSPRREPEVVRDHEDRRPGVREFLQRTCDALRSDLVEGGGRFVDESDCRSGRDQPCDRDTLVLTPGQVVGPTAPAPLEPDPIERSFGPSAPVPPAAEPIRERHVVQDGERRNEIVRLEDDADCALPVASVAASRMRPEVSSGDADAPG</sequence>
<proteinExistence type="predicted"/>
<evidence type="ECO:0000313" key="3">
    <source>
        <dbReference type="Proteomes" id="UP001237823"/>
    </source>
</evidence>
<feature type="region of interest" description="Disordered" evidence="1">
    <location>
        <begin position="51"/>
        <end position="118"/>
    </location>
</feature>
<comment type="caution">
    <text evidence="2">The sequence shown here is derived from an EMBL/GenBank/DDBJ whole genome shotgun (WGS) entry which is preliminary data.</text>
</comment>